<feature type="transmembrane region" description="Helical" evidence="1">
    <location>
        <begin position="80"/>
        <end position="108"/>
    </location>
</feature>
<evidence type="ECO:0008006" key="4">
    <source>
        <dbReference type="Google" id="ProtNLM"/>
    </source>
</evidence>
<gene>
    <name evidence="2" type="ORF">ACFOLC_15745</name>
</gene>
<sequence>MKDQTPSQKACLVLLLLSVGTSFGIVASRMDAGHLRNAVLSLNWFLWLLFTVMYPVSVVESGALPGTQTGHLTHRRFSPVPFWTGLVATTVLWITWFLCITLMSYMAWHRGA</sequence>
<keyword evidence="1" id="KW-0472">Membrane</keyword>
<feature type="transmembrane region" description="Helical" evidence="1">
    <location>
        <begin position="40"/>
        <end position="59"/>
    </location>
</feature>
<evidence type="ECO:0000313" key="3">
    <source>
        <dbReference type="Proteomes" id="UP001595740"/>
    </source>
</evidence>
<reference evidence="3" key="1">
    <citation type="journal article" date="2019" name="Int. J. Syst. Evol. Microbiol.">
        <title>The Global Catalogue of Microorganisms (GCM) 10K type strain sequencing project: providing services to taxonomists for standard genome sequencing and annotation.</title>
        <authorList>
            <consortium name="The Broad Institute Genomics Platform"/>
            <consortium name="The Broad Institute Genome Sequencing Center for Infectious Disease"/>
            <person name="Wu L."/>
            <person name="Ma J."/>
        </authorList>
    </citation>
    <scope>NUCLEOTIDE SEQUENCE [LARGE SCALE GENOMIC DNA]</scope>
    <source>
        <strain evidence="3">KCTC 42875</strain>
    </source>
</reference>
<evidence type="ECO:0000313" key="2">
    <source>
        <dbReference type="EMBL" id="MFC3552457.1"/>
    </source>
</evidence>
<dbReference type="RefSeq" id="WP_386760218.1">
    <property type="nucleotide sequence ID" value="NZ_JBHRXK010000014.1"/>
</dbReference>
<comment type="caution">
    <text evidence="2">The sequence shown here is derived from an EMBL/GenBank/DDBJ whole genome shotgun (WGS) entry which is preliminary data.</text>
</comment>
<organism evidence="2 3">
    <name type="scientific">Lysobacter cavernae</name>
    <dbReference type="NCBI Taxonomy" id="1685901"/>
    <lineage>
        <taxon>Bacteria</taxon>
        <taxon>Pseudomonadati</taxon>
        <taxon>Pseudomonadota</taxon>
        <taxon>Gammaproteobacteria</taxon>
        <taxon>Lysobacterales</taxon>
        <taxon>Lysobacteraceae</taxon>
        <taxon>Lysobacter</taxon>
    </lineage>
</organism>
<keyword evidence="1" id="KW-0812">Transmembrane</keyword>
<accession>A0ABV7RUX8</accession>
<proteinExistence type="predicted"/>
<evidence type="ECO:0000256" key="1">
    <source>
        <dbReference type="SAM" id="Phobius"/>
    </source>
</evidence>
<dbReference type="EMBL" id="JBHRXK010000014">
    <property type="protein sequence ID" value="MFC3552457.1"/>
    <property type="molecule type" value="Genomic_DNA"/>
</dbReference>
<protein>
    <recommendedName>
        <fullName evidence="4">DUF1467 family protein</fullName>
    </recommendedName>
</protein>
<name>A0ABV7RUX8_9GAMM</name>
<keyword evidence="3" id="KW-1185">Reference proteome</keyword>
<dbReference type="Proteomes" id="UP001595740">
    <property type="component" value="Unassembled WGS sequence"/>
</dbReference>
<keyword evidence="1" id="KW-1133">Transmembrane helix</keyword>